<dbReference type="InterPro" id="IPR017853">
    <property type="entry name" value="GH"/>
</dbReference>
<dbReference type="EMBL" id="CZBY01000018">
    <property type="protein sequence ID" value="CUQ90130.1"/>
    <property type="molecule type" value="Genomic_DNA"/>
</dbReference>
<keyword evidence="2" id="KW-0326">Glycosidase</keyword>
<evidence type="ECO:0000313" key="3">
    <source>
        <dbReference type="EMBL" id="CUQ90130.1"/>
    </source>
</evidence>
<accession>A0A175A3W1</accession>
<dbReference type="GO" id="GO:0016798">
    <property type="term" value="F:hydrolase activity, acting on glycosyl bonds"/>
    <property type="evidence" value="ECO:0007669"/>
    <property type="project" value="UniProtKB-KW"/>
</dbReference>
<dbReference type="SUPFAM" id="SSF51445">
    <property type="entry name" value="(Trans)glycosidases"/>
    <property type="match status" value="1"/>
</dbReference>
<proteinExistence type="predicted"/>
<evidence type="ECO:0000256" key="2">
    <source>
        <dbReference type="ARBA" id="ARBA00023295"/>
    </source>
</evidence>
<dbReference type="InterPro" id="IPR008979">
    <property type="entry name" value="Galactose-bd-like_sf"/>
</dbReference>
<dbReference type="SUPFAM" id="SSF49785">
    <property type="entry name" value="Galactose-binding domain-like"/>
    <property type="match status" value="1"/>
</dbReference>
<dbReference type="AlphaFoldDB" id="A0A175A3W1"/>
<reference evidence="3 4" key="1">
    <citation type="submission" date="2015-09" db="EMBL/GenBank/DDBJ databases">
        <authorList>
            <consortium name="Pathogen Informatics"/>
        </authorList>
    </citation>
    <scope>NUCLEOTIDE SEQUENCE [LARGE SCALE GENOMIC DNA]</scope>
    <source>
        <strain evidence="3 4">2789STDY5834928</strain>
    </source>
</reference>
<evidence type="ECO:0000256" key="1">
    <source>
        <dbReference type="ARBA" id="ARBA00022801"/>
    </source>
</evidence>
<dbReference type="InterPro" id="IPR051913">
    <property type="entry name" value="GH2_Domain-Containing"/>
</dbReference>
<dbReference type="Gene3D" id="3.20.20.80">
    <property type="entry name" value="Glycosidases"/>
    <property type="match status" value="1"/>
</dbReference>
<dbReference type="OrthoDB" id="9814867at2"/>
<protein>
    <submittedName>
        <fullName evidence="3">Beta-D-glucuronidase</fullName>
    </submittedName>
</protein>
<dbReference type="InterPro" id="IPR036156">
    <property type="entry name" value="Beta-gal/glucu_dom_sf"/>
</dbReference>
<dbReference type="PANTHER" id="PTHR42732:SF1">
    <property type="entry name" value="BETA-MANNOSIDASE"/>
    <property type="match status" value="1"/>
</dbReference>
<sequence length="894" mass="100074">MINTIDISGKWELFISENNRTSLPDNYNDSIILPDTLSDAAKVAENKNRDEGYLTDKYTFTGYAWFRRSCTLESDMTGLVSILTLERTRVSTLYIDGAEVGTCDSLCSTHRYDISSYMTAGTHEIVIRVANVGYKTGGGHMTSPDTQTNWLGIVGKMNIEIYPKSYISDVRVIASADGSLSVRGTVNGADNAVVTATVTAPDGIRVLKANIIADGDTFEAEFRLENAQLWDEFERNIYSLELRCGEDIFNTSFGFVTFSSNDRKLLVNGSEAFLRGKHDGMIFPLTAYAPCDVNDWKERLKIAKSYGINHYRFHTCCPPDAAFTAADELGIYMEPELPFWGTIAAKGEDGYNEEEQDYLINEGIRIIKDFSHHPSFVMMSLGNELWGNRERLGEIIDILRRENHSIFFTSGSNNFQFWPAEIPQEDFFAGVRLSRDRLFRGSYAMCDAPLGHIQTDKPNAAYDYDAIIRGENGSENEGGDTIQIQYGTGVKTVKLSAADGSYIPHKPVISHEVGQYDYFPDFDEMKMYTGPLVPRYLDIFRERLEEKGLYTQWRDFFEAVGAHCTQCYKDEIETALRSSELSGFQLLDLQDFNGQGVSLVGVLNAFMQSKGFITPEGWRGFCDSNVLLAKTEKYVFGAEEKPSVEILLSSYGKGKIKSGAVQYSLISDELDINGSVEFTSSDARLTSVGTFVPDFSGITKPQKAVLTLAMGELHNSYVFWLYPQTDVEITENGIKTADDELIFTDSVEKAKVLIASGKKAMVITDGSNAIENAYCADFWNYHMFRVISESMNKPVAPGTMGLLIDKNDKLLSAFPCEKFTTPQWYEAVTHSKADILDDTPDVTPIVRVVDNTERCHRLGMLYKKNGILHCSIRLWEAADVPEIKQLAKSITENF</sequence>
<keyword evidence="1" id="KW-0378">Hydrolase</keyword>
<organism evidence="3 4">
    <name type="scientific">[Eubacterium] siraeum</name>
    <dbReference type="NCBI Taxonomy" id="39492"/>
    <lineage>
        <taxon>Bacteria</taxon>
        <taxon>Bacillati</taxon>
        <taxon>Bacillota</taxon>
        <taxon>Clostridia</taxon>
        <taxon>Eubacteriales</taxon>
        <taxon>Oscillospiraceae</taxon>
        <taxon>Oscillospiraceae incertae sedis</taxon>
    </lineage>
</organism>
<evidence type="ECO:0000313" key="4">
    <source>
        <dbReference type="Proteomes" id="UP000095662"/>
    </source>
</evidence>
<dbReference type="Gene3D" id="2.60.40.10">
    <property type="entry name" value="Immunoglobulins"/>
    <property type="match status" value="1"/>
</dbReference>
<dbReference type="SUPFAM" id="SSF49303">
    <property type="entry name" value="beta-Galactosidase/glucuronidase domain"/>
    <property type="match status" value="1"/>
</dbReference>
<dbReference type="InterPro" id="IPR013783">
    <property type="entry name" value="Ig-like_fold"/>
</dbReference>
<gene>
    <name evidence="3" type="ORF">ERS852540_02058</name>
</gene>
<name>A0A175A3W1_9FIRM</name>
<dbReference type="Proteomes" id="UP000095662">
    <property type="component" value="Unassembled WGS sequence"/>
</dbReference>
<dbReference type="PANTHER" id="PTHR42732">
    <property type="entry name" value="BETA-GALACTOSIDASE"/>
    <property type="match status" value="1"/>
</dbReference>
<dbReference type="Gene3D" id="2.60.120.260">
    <property type="entry name" value="Galactose-binding domain-like"/>
    <property type="match status" value="1"/>
</dbReference>
<dbReference type="STRING" id="39492.ERS852540_02058"/>